<evidence type="ECO:0000313" key="2">
    <source>
        <dbReference type="Proteomes" id="UP000308600"/>
    </source>
</evidence>
<reference evidence="1 2" key="1">
    <citation type="journal article" date="2019" name="Nat. Ecol. Evol.">
        <title>Megaphylogeny resolves global patterns of mushroom evolution.</title>
        <authorList>
            <person name="Varga T."/>
            <person name="Krizsan K."/>
            <person name="Foldi C."/>
            <person name="Dima B."/>
            <person name="Sanchez-Garcia M."/>
            <person name="Sanchez-Ramirez S."/>
            <person name="Szollosi G.J."/>
            <person name="Szarkandi J.G."/>
            <person name="Papp V."/>
            <person name="Albert L."/>
            <person name="Andreopoulos W."/>
            <person name="Angelini C."/>
            <person name="Antonin V."/>
            <person name="Barry K.W."/>
            <person name="Bougher N.L."/>
            <person name="Buchanan P."/>
            <person name="Buyck B."/>
            <person name="Bense V."/>
            <person name="Catcheside P."/>
            <person name="Chovatia M."/>
            <person name="Cooper J."/>
            <person name="Damon W."/>
            <person name="Desjardin D."/>
            <person name="Finy P."/>
            <person name="Geml J."/>
            <person name="Haridas S."/>
            <person name="Hughes K."/>
            <person name="Justo A."/>
            <person name="Karasinski D."/>
            <person name="Kautmanova I."/>
            <person name="Kiss B."/>
            <person name="Kocsube S."/>
            <person name="Kotiranta H."/>
            <person name="LaButti K.M."/>
            <person name="Lechner B.E."/>
            <person name="Liimatainen K."/>
            <person name="Lipzen A."/>
            <person name="Lukacs Z."/>
            <person name="Mihaltcheva S."/>
            <person name="Morgado L.N."/>
            <person name="Niskanen T."/>
            <person name="Noordeloos M.E."/>
            <person name="Ohm R.A."/>
            <person name="Ortiz-Santana B."/>
            <person name="Ovrebo C."/>
            <person name="Racz N."/>
            <person name="Riley R."/>
            <person name="Savchenko A."/>
            <person name="Shiryaev A."/>
            <person name="Soop K."/>
            <person name="Spirin V."/>
            <person name="Szebenyi C."/>
            <person name="Tomsovsky M."/>
            <person name="Tulloss R.E."/>
            <person name="Uehling J."/>
            <person name="Grigoriev I.V."/>
            <person name="Vagvolgyi C."/>
            <person name="Papp T."/>
            <person name="Martin F.M."/>
            <person name="Miettinen O."/>
            <person name="Hibbett D.S."/>
            <person name="Nagy L.G."/>
        </authorList>
    </citation>
    <scope>NUCLEOTIDE SEQUENCE [LARGE SCALE GENOMIC DNA]</scope>
    <source>
        <strain evidence="1 2">NL-1719</strain>
    </source>
</reference>
<dbReference type="EMBL" id="ML208261">
    <property type="protein sequence ID" value="TFK76077.1"/>
    <property type="molecule type" value="Genomic_DNA"/>
</dbReference>
<organism evidence="1 2">
    <name type="scientific">Pluteus cervinus</name>
    <dbReference type="NCBI Taxonomy" id="181527"/>
    <lineage>
        <taxon>Eukaryota</taxon>
        <taxon>Fungi</taxon>
        <taxon>Dikarya</taxon>
        <taxon>Basidiomycota</taxon>
        <taxon>Agaricomycotina</taxon>
        <taxon>Agaricomycetes</taxon>
        <taxon>Agaricomycetidae</taxon>
        <taxon>Agaricales</taxon>
        <taxon>Pluteineae</taxon>
        <taxon>Pluteaceae</taxon>
        <taxon>Pluteus</taxon>
    </lineage>
</organism>
<gene>
    <name evidence="1" type="ORF">BDN72DRAFT_365309</name>
</gene>
<protein>
    <submittedName>
        <fullName evidence="1">Uncharacterized protein</fullName>
    </submittedName>
</protein>
<accession>A0ACD3BEP3</accession>
<dbReference type="Proteomes" id="UP000308600">
    <property type="component" value="Unassembled WGS sequence"/>
</dbReference>
<evidence type="ECO:0000313" key="1">
    <source>
        <dbReference type="EMBL" id="TFK76077.1"/>
    </source>
</evidence>
<keyword evidence="2" id="KW-1185">Reference proteome</keyword>
<name>A0ACD3BEP3_9AGAR</name>
<proteinExistence type="predicted"/>
<sequence>MLDENPDKSRQKVPKTRRRVGVASRHSGHGDFNKGLPTALVVWTLVVGFSQLPFGTRSKPKTSLGGLVKDDSDDEDEIS</sequence>